<dbReference type="AlphaFoldDB" id="A0AAD7EF03"/>
<keyword evidence="2" id="KW-1185">Reference proteome</keyword>
<gene>
    <name evidence="1" type="ORF">DFH08DRAFT_891974</name>
</gene>
<evidence type="ECO:0000313" key="2">
    <source>
        <dbReference type="Proteomes" id="UP001218218"/>
    </source>
</evidence>
<proteinExistence type="predicted"/>
<comment type="caution">
    <text evidence="1">The sequence shown here is derived from an EMBL/GenBank/DDBJ whole genome shotgun (WGS) entry which is preliminary data.</text>
</comment>
<dbReference type="Proteomes" id="UP001218218">
    <property type="component" value="Unassembled WGS sequence"/>
</dbReference>
<evidence type="ECO:0000313" key="1">
    <source>
        <dbReference type="EMBL" id="KAJ7318810.1"/>
    </source>
</evidence>
<dbReference type="EMBL" id="JARIHO010000056">
    <property type="protein sequence ID" value="KAJ7318810.1"/>
    <property type="molecule type" value="Genomic_DNA"/>
</dbReference>
<organism evidence="1 2">
    <name type="scientific">Mycena albidolilacea</name>
    <dbReference type="NCBI Taxonomy" id="1033008"/>
    <lineage>
        <taxon>Eukaryota</taxon>
        <taxon>Fungi</taxon>
        <taxon>Dikarya</taxon>
        <taxon>Basidiomycota</taxon>
        <taxon>Agaricomycotina</taxon>
        <taxon>Agaricomycetes</taxon>
        <taxon>Agaricomycetidae</taxon>
        <taxon>Agaricales</taxon>
        <taxon>Marasmiineae</taxon>
        <taxon>Mycenaceae</taxon>
        <taxon>Mycena</taxon>
    </lineage>
</organism>
<sequence length="385" mass="42948">MTSSALQVQDICDYVCDFLYESTKELRACSLLSPVFTSSAQRHLFREIGLTGAIGDPSNASHASSRLCSVLAESPHLIRFIRRLRINFEQDILVHLTQVPFTHVESIIMCAPMPDSRFPHTVSALAAPLVALPSVWRLQLIAITFENMESLRTLFHQRTTALELTLELDDANVFGWASMPPISQERRSLQQTMVQVLTINGQRIGDPGWLIHPLSPFSFSTLRESHIWCRTSPSILTLMRSAGPSLHTLRIDAREATPDFTLKDLRGLKILDLFAGFGNARPAAGLLASAGSAELRLEELRVRVSVLGTLDNNSLRHLDDSIAELHAPHLRRVNILVSRITLSWSGMDSVQFAAMMQEVRALFPRLNARGCLRITYLTDGIFSEL</sequence>
<reference evidence="1" key="1">
    <citation type="submission" date="2023-03" db="EMBL/GenBank/DDBJ databases">
        <title>Massive genome expansion in bonnet fungi (Mycena s.s.) driven by repeated elements and novel gene families across ecological guilds.</title>
        <authorList>
            <consortium name="Lawrence Berkeley National Laboratory"/>
            <person name="Harder C.B."/>
            <person name="Miyauchi S."/>
            <person name="Viragh M."/>
            <person name="Kuo A."/>
            <person name="Thoen E."/>
            <person name="Andreopoulos B."/>
            <person name="Lu D."/>
            <person name="Skrede I."/>
            <person name="Drula E."/>
            <person name="Henrissat B."/>
            <person name="Morin E."/>
            <person name="Kohler A."/>
            <person name="Barry K."/>
            <person name="LaButti K."/>
            <person name="Morin E."/>
            <person name="Salamov A."/>
            <person name="Lipzen A."/>
            <person name="Mereny Z."/>
            <person name="Hegedus B."/>
            <person name="Baldrian P."/>
            <person name="Stursova M."/>
            <person name="Weitz H."/>
            <person name="Taylor A."/>
            <person name="Grigoriev I.V."/>
            <person name="Nagy L.G."/>
            <person name="Martin F."/>
            <person name="Kauserud H."/>
        </authorList>
    </citation>
    <scope>NUCLEOTIDE SEQUENCE</scope>
    <source>
        <strain evidence="1">CBHHK002</strain>
    </source>
</reference>
<name>A0AAD7EF03_9AGAR</name>
<accession>A0AAD7EF03</accession>
<protein>
    <submittedName>
        <fullName evidence="1">Uncharacterized protein</fullName>
    </submittedName>
</protein>